<dbReference type="Proteomes" id="UP000199651">
    <property type="component" value="Unassembled WGS sequence"/>
</dbReference>
<dbReference type="STRING" id="504798.SAMN05421871_105420"/>
<evidence type="ECO:0000313" key="3">
    <source>
        <dbReference type="Proteomes" id="UP000199651"/>
    </source>
</evidence>
<dbReference type="OrthoDB" id="4749283at2"/>
<protein>
    <submittedName>
        <fullName evidence="2">Uncharacterized protein</fullName>
    </submittedName>
</protein>
<dbReference type="RefSeq" id="WP_091379355.1">
    <property type="nucleotide sequence ID" value="NZ_FNDV01000005.1"/>
</dbReference>
<dbReference type="AlphaFoldDB" id="A0A1H0SD32"/>
<sequence>MSNPVDQEQSQAEPKRRKSLPIWVIALVAALVLAGVGFGAYQVFFADDTAAPGECASVSGTDDAAKLTIVDCAEKSATFKVALKKDKAETSCPEGAYRELRDEKNLICLMPNFVAGTCYESDEANQAFKVGSCESPEAIKITKVINGTTDPSGCPNSNGLGYPEPKTVFCIETPGVS</sequence>
<dbReference type="EMBL" id="FNJB01000008">
    <property type="protein sequence ID" value="SDP39565.1"/>
    <property type="molecule type" value="Genomic_DNA"/>
</dbReference>
<keyword evidence="1" id="KW-0472">Membrane</keyword>
<gene>
    <name evidence="2" type="ORF">SAMN05192558_108409</name>
</gene>
<keyword evidence="3" id="KW-1185">Reference proteome</keyword>
<accession>A0A1H0SD32</accession>
<evidence type="ECO:0000313" key="2">
    <source>
        <dbReference type="EMBL" id="SDP39565.1"/>
    </source>
</evidence>
<reference evidence="3" key="1">
    <citation type="submission" date="2016-10" db="EMBL/GenBank/DDBJ databases">
        <authorList>
            <person name="Varghese N."/>
            <person name="Submissions S."/>
        </authorList>
    </citation>
    <scope>NUCLEOTIDE SEQUENCE [LARGE SCALE GENOMIC DNA]</scope>
    <source>
        <strain evidence="3">IBRC-M 10655</strain>
    </source>
</reference>
<feature type="transmembrane region" description="Helical" evidence="1">
    <location>
        <begin position="20"/>
        <end position="41"/>
    </location>
</feature>
<proteinExistence type="predicted"/>
<keyword evidence="1" id="KW-1133">Transmembrane helix</keyword>
<organism evidence="2 3">
    <name type="scientific">Actinokineospora alba</name>
    <dbReference type="NCBI Taxonomy" id="504798"/>
    <lineage>
        <taxon>Bacteria</taxon>
        <taxon>Bacillati</taxon>
        <taxon>Actinomycetota</taxon>
        <taxon>Actinomycetes</taxon>
        <taxon>Pseudonocardiales</taxon>
        <taxon>Pseudonocardiaceae</taxon>
        <taxon>Actinokineospora</taxon>
    </lineage>
</organism>
<evidence type="ECO:0000256" key="1">
    <source>
        <dbReference type="SAM" id="Phobius"/>
    </source>
</evidence>
<name>A0A1H0SD32_9PSEU</name>
<keyword evidence="1" id="KW-0812">Transmembrane</keyword>